<dbReference type="Gene3D" id="3.90.550.10">
    <property type="entry name" value="Spore Coat Polysaccharide Biosynthesis Protein SpsA, Chain A"/>
    <property type="match status" value="1"/>
</dbReference>
<dbReference type="Proteomes" id="UP000283255">
    <property type="component" value="Unassembled WGS sequence"/>
</dbReference>
<comment type="caution">
    <text evidence="1">The sequence shown here is derived from an EMBL/GenBank/DDBJ whole genome shotgun (WGS) entry which is preliminary data.</text>
</comment>
<dbReference type="AlphaFoldDB" id="A0A418YHH0"/>
<dbReference type="InterPro" id="IPR029044">
    <property type="entry name" value="Nucleotide-diphossugar_trans"/>
</dbReference>
<dbReference type="RefSeq" id="WP_119909881.1">
    <property type="nucleotide sequence ID" value="NZ_QZCH01000004.1"/>
</dbReference>
<protein>
    <submittedName>
        <fullName evidence="1">Capsular biosynthesis protein</fullName>
    </submittedName>
</protein>
<dbReference type="EMBL" id="QZCH01000004">
    <property type="protein sequence ID" value="RJG49546.1"/>
    <property type="molecule type" value="Genomic_DNA"/>
</dbReference>
<gene>
    <name evidence="1" type="ORF">D1Z90_06200</name>
</gene>
<name>A0A418YHH0_9GAMM</name>
<proteinExistence type="predicted"/>
<dbReference type="InterPro" id="IPR016873">
    <property type="entry name" value="Caps_polysacc_synth_BcbE_prd"/>
</dbReference>
<organism evidence="1 2">
    <name type="scientific">Motilimonas pumila</name>
    <dbReference type="NCBI Taxonomy" id="2303987"/>
    <lineage>
        <taxon>Bacteria</taxon>
        <taxon>Pseudomonadati</taxon>
        <taxon>Pseudomonadota</taxon>
        <taxon>Gammaproteobacteria</taxon>
        <taxon>Alteromonadales</taxon>
        <taxon>Alteromonadales genera incertae sedis</taxon>
        <taxon>Motilimonas</taxon>
    </lineage>
</organism>
<dbReference type="SUPFAM" id="SSF53448">
    <property type="entry name" value="Nucleotide-diphospho-sugar transferases"/>
    <property type="match status" value="1"/>
</dbReference>
<sequence>MIVIPMAGLSSRFFKAGYEKPKYMLLAHGETLFAHAVKSFSRYFKTETFVFIIRDVYATAEFVEEQVKLLGIAHADIFTLSEATRGQAETVYLGLKDRAAPDSELTIFNIDTFRPNYRKPTFNGTVDGYLEVFKGSGDNWSFAKPLNTDSTLVQETAEKQAISDLCSTGLYYFSRYADFESAYLKQLAEPTENWAKGELYIAPMYNTLIAMNKQVHYQLIDKQEVYFCGVPQEYDDFLANGYTK</sequence>
<dbReference type="CDD" id="cd04183">
    <property type="entry name" value="GT2_BcE_like"/>
    <property type="match status" value="1"/>
</dbReference>
<reference evidence="1 2" key="1">
    <citation type="submission" date="2018-09" db="EMBL/GenBank/DDBJ databases">
        <authorList>
            <person name="Wang F."/>
        </authorList>
    </citation>
    <scope>NUCLEOTIDE SEQUENCE [LARGE SCALE GENOMIC DNA]</scope>
    <source>
        <strain evidence="1 2">PLHSC7-2</strain>
    </source>
</reference>
<accession>A0A418YHH0</accession>
<keyword evidence="2" id="KW-1185">Reference proteome</keyword>
<reference evidence="1 2" key="2">
    <citation type="submission" date="2019-01" db="EMBL/GenBank/DDBJ databases">
        <title>Motilimonas pumilus sp. nov., isolated from the gut of sea cucumber (Apostichopus japonicus).</title>
        <authorList>
            <person name="Wang F.-Q."/>
            <person name="Ren L.-H."/>
            <person name="Lin Y.-W."/>
            <person name="Sun G.-H."/>
            <person name="Du Z.-J."/>
            <person name="Zhao J.-X."/>
            <person name="Liu X.-J."/>
            <person name="Liu L.-J."/>
        </authorList>
    </citation>
    <scope>NUCLEOTIDE SEQUENCE [LARGE SCALE GENOMIC DNA]</scope>
    <source>
        <strain evidence="1 2">PLHSC7-2</strain>
    </source>
</reference>
<dbReference type="OrthoDB" id="9788272at2"/>
<evidence type="ECO:0000313" key="1">
    <source>
        <dbReference type="EMBL" id="RJG49546.1"/>
    </source>
</evidence>
<dbReference type="PIRSF" id="PIRSF028162">
    <property type="entry name" value="BcbE_prd"/>
    <property type="match status" value="1"/>
</dbReference>
<evidence type="ECO:0000313" key="2">
    <source>
        <dbReference type="Proteomes" id="UP000283255"/>
    </source>
</evidence>